<sequence>MDSNAATLDSAECRVVLTAATSVATQLVAQLWQVPGAELGTVLGMLDALAAVVCGARLAVVGEAEARGEISESQAGSTAGWVAEHAPTLAAGNGAGQVARLVRECKRPDLTTVQAAALSGFVSVPVALTVVSEFARLKPRLREEAAPTVLQGLLDMGIADGPRGVRSLRPALLAAHGADGEFQADADTAERLISLSRPSTDELGALTYQLILDPVGAAALEAAIGPLSAPVPGPDGERDARSPQTRRGQALVEVCRRATSAGDRPPSGVKTTLMLTMSYDDLAARIGAATVVGSAQSGSLIAPETVRRLACDAAIIPTVLGGRGEILDQGRSTRLATPGQLAGTTPLRRPP</sequence>
<dbReference type="Proteomes" id="UP000726105">
    <property type="component" value="Unassembled WGS sequence"/>
</dbReference>
<comment type="caution">
    <text evidence="3">The sequence shown here is derived from an EMBL/GenBank/DDBJ whole genome shotgun (WGS) entry which is preliminary data.</text>
</comment>
<name>A0A934X3J5_9MICO</name>
<dbReference type="Proteomes" id="UP000718281">
    <property type="component" value="Unassembled WGS sequence"/>
</dbReference>
<reference evidence="5 6" key="1">
    <citation type="submission" date="2020-10" db="EMBL/GenBank/DDBJ databases">
        <title>Connecting structure to function with the recovery of over 1000 high-quality activated sludge metagenome-assembled genomes encoding full-length rRNA genes using long-read sequencing.</title>
        <authorList>
            <person name="Singleton C.M."/>
            <person name="Petriglieri F."/>
            <person name="Kristensen J.M."/>
            <person name="Kirkegaard R.H."/>
            <person name="Michaelsen T.Y."/>
            <person name="Andersen M.H."/>
            <person name="Karst S.M."/>
            <person name="Dueholm M.S."/>
            <person name="Nielsen P.H."/>
            <person name="Albertsen M."/>
        </authorList>
    </citation>
    <scope>NUCLEOTIDE SEQUENCE [LARGE SCALE GENOMIC DNA]</scope>
    <source>
        <strain evidence="3">AalE_18-Q3-R2-46_BAT3C.188</strain>
        <strain evidence="4">Ega_18-Q3-R5-49_MAXAC.001</strain>
    </source>
</reference>
<dbReference type="AlphaFoldDB" id="A0A934X3J5"/>
<dbReference type="Pfam" id="PF02720">
    <property type="entry name" value="DUF222"/>
    <property type="match status" value="1"/>
</dbReference>
<gene>
    <name evidence="3" type="ORF">IPF40_04775</name>
    <name evidence="4" type="ORF">IPI13_05945</name>
</gene>
<evidence type="ECO:0000313" key="4">
    <source>
        <dbReference type="EMBL" id="MBK7272715.1"/>
    </source>
</evidence>
<feature type="region of interest" description="Disordered" evidence="1">
    <location>
        <begin position="228"/>
        <end position="248"/>
    </location>
</feature>
<evidence type="ECO:0000313" key="6">
    <source>
        <dbReference type="Proteomes" id="UP000726105"/>
    </source>
</evidence>
<evidence type="ECO:0000259" key="2">
    <source>
        <dbReference type="Pfam" id="PF02720"/>
    </source>
</evidence>
<organism evidence="3 5">
    <name type="scientific">Candidatus Phosphoribacter hodrii</name>
    <dbReference type="NCBI Taxonomy" id="2953743"/>
    <lineage>
        <taxon>Bacteria</taxon>
        <taxon>Bacillati</taxon>
        <taxon>Actinomycetota</taxon>
        <taxon>Actinomycetes</taxon>
        <taxon>Micrococcales</taxon>
        <taxon>Dermatophilaceae</taxon>
        <taxon>Candidatus Phosphoribacter</taxon>
    </lineage>
</organism>
<protein>
    <submittedName>
        <fullName evidence="3">DUF222 domain-containing protein</fullName>
    </submittedName>
</protein>
<feature type="region of interest" description="Disordered" evidence="1">
    <location>
        <begin position="330"/>
        <end position="351"/>
    </location>
</feature>
<evidence type="ECO:0000256" key="1">
    <source>
        <dbReference type="SAM" id="MobiDB-lite"/>
    </source>
</evidence>
<dbReference type="EMBL" id="JADIXZ010000003">
    <property type="protein sequence ID" value="MBK6300386.1"/>
    <property type="molecule type" value="Genomic_DNA"/>
</dbReference>
<accession>A0A934X3J5</accession>
<proteinExistence type="predicted"/>
<dbReference type="EMBL" id="JADJIB010000002">
    <property type="protein sequence ID" value="MBK7272715.1"/>
    <property type="molecule type" value="Genomic_DNA"/>
</dbReference>
<dbReference type="InterPro" id="IPR003870">
    <property type="entry name" value="DUF222"/>
</dbReference>
<evidence type="ECO:0000313" key="5">
    <source>
        <dbReference type="Proteomes" id="UP000718281"/>
    </source>
</evidence>
<feature type="domain" description="DUF222" evidence="2">
    <location>
        <begin position="97"/>
        <end position="340"/>
    </location>
</feature>
<evidence type="ECO:0000313" key="3">
    <source>
        <dbReference type="EMBL" id="MBK6300386.1"/>
    </source>
</evidence>